<keyword evidence="3" id="KW-1185">Reference proteome</keyword>
<name>A0A1T0CMJ0_9GAMM</name>
<dbReference type="AlphaFoldDB" id="A0A1T0CMJ0"/>
<evidence type="ECO:0000313" key="2">
    <source>
        <dbReference type="EMBL" id="OOS23568.1"/>
    </source>
</evidence>
<evidence type="ECO:0008006" key="4">
    <source>
        <dbReference type="Google" id="ProtNLM"/>
    </source>
</evidence>
<dbReference type="STRING" id="470453.B0680_06305"/>
<organism evidence="2 3">
    <name type="scientific">Moraxella pluranimalium</name>
    <dbReference type="NCBI Taxonomy" id="470453"/>
    <lineage>
        <taxon>Bacteria</taxon>
        <taxon>Pseudomonadati</taxon>
        <taxon>Pseudomonadota</taxon>
        <taxon>Gammaproteobacteria</taxon>
        <taxon>Moraxellales</taxon>
        <taxon>Moraxellaceae</taxon>
        <taxon>Moraxella</taxon>
    </lineage>
</organism>
<dbReference type="InterPro" id="IPR005590">
    <property type="entry name" value="DUF333"/>
</dbReference>
<dbReference type="PANTHER" id="PTHR38008">
    <property type="entry name" value="HEMOLYSIN-RELATED"/>
    <property type="match status" value="1"/>
</dbReference>
<accession>A0A1T0CMJ0</accession>
<dbReference type="EMBL" id="MUYU01000015">
    <property type="protein sequence ID" value="OOS23568.1"/>
    <property type="molecule type" value="Genomic_DNA"/>
</dbReference>
<proteinExistence type="predicted"/>
<dbReference type="PANTHER" id="PTHR38008:SF2">
    <property type="entry name" value="HEMOLYSIN"/>
    <property type="match status" value="1"/>
</dbReference>
<dbReference type="PROSITE" id="PS51257">
    <property type="entry name" value="PROKAR_LIPOPROTEIN"/>
    <property type="match status" value="1"/>
</dbReference>
<comment type="caution">
    <text evidence="2">The sequence shown here is derived from an EMBL/GenBank/DDBJ whole genome shotgun (WGS) entry which is preliminary data.</text>
</comment>
<feature type="chain" id="PRO_5013204751" description="Hemolysin" evidence="1">
    <location>
        <begin position="22"/>
        <end position="82"/>
    </location>
</feature>
<dbReference type="OrthoDB" id="148878at2"/>
<dbReference type="Pfam" id="PF03891">
    <property type="entry name" value="DUF333"/>
    <property type="match status" value="1"/>
</dbReference>
<sequence length="82" mass="8881">MKKILLTTVATSVLLSACATKTEAPKASEPMVGLANPASVFCLNQGGKSERRTDSNGGEYALCHLPNGQVVEEWEYFRKHAK</sequence>
<evidence type="ECO:0000256" key="1">
    <source>
        <dbReference type="SAM" id="SignalP"/>
    </source>
</evidence>
<dbReference type="Proteomes" id="UP000189800">
    <property type="component" value="Unassembled WGS sequence"/>
</dbReference>
<gene>
    <name evidence="2" type="ORF">B0680_06305</name>
</gene>
<reference evidence="2 3" key="1">
    <citation type="submission" date="2017-02" db="EMBL/GenBank/DDBJ databases">
        <title>Draft genome sequence of Moraxella pluranimalium CCUG 54913T type strain.</title>
        <authorList>
            <person name="Salva-Serra F."/>
            <person name="Engstrom-Jakobsson H."/>
            <person name="Thorell K."/>
            <person name="Jaen-Luchoro D."/>
            <person name="Gonzales-Siles L."/>
            <person name="Karlsson R."/>
            <person name="Yazdan S."/>
            <person name="Boulund F."/>
            <person name="Johnning A."/>
            <person name="Engstrand L."/>
            <person name="Kristiansson E."/>
            <person name="Moore E."/>
        </authorList>
    </citation>
    <scope>NUCLEOTIDE SEQUENCE [LARGE SCALE GENOMIC DNA]</scope>
    <source>
        <strain evidence="2 3">CCUG 54913</strain>
    </source>
</reference>
<dbReference type="RefSeq" id="WP_078254248.1">
    <property type="nucleotide sequence ID" value="NZ_MUYU01000015.1"/>
</dbReference>
<evidence type="ECO:0000313" key="3">
    <source>
        <dbReference type="Proteomes" id="UP000189800"/>
    </source>
</evidence>
<feature type="signal peptide" evidence="1">
    <location>
        <begin position="1"/>
        <end position="21"/>
    </location>
</feature>
<protein>
    <recommendedName>
        <fullName evidence="4">Hemolysin</fullName>
    </recommendedName>
</protein>
<keyword evidence="1" id="KW-0732">Signal</keyword>